<name>A0A024UK85_9STRA</name>
<dbReference type="EMBL" id="KI913956">
    <property type="protein sequence ID" value="ETW06013.1"/>
    <property type="molecule type" value="Genomic_DNA"/>
</dbReference>
<dbReference type="RefSeq" id="XP_008865790.1">
    <property type="nucleotide sequence ID" value="XM_008867568.1"/>
</dbReference>
<accession>A0A024UK85</accession>
<proteinExistence type="predicted"/>
<sequence length="119" mass="12874">MSRRYANPVVTTTIGFHYTLDIKAKRAYWSSVDAGHVKFALQGGLGTYLVREGASADGTNETATDMIEGPIAQWTCGNAIALEADNRLVFSSSPNPIEKHLNSIHDPCAFITLYVDAGL</sequence>
<protein>
    <submittedName>
        <fullName evidence="1">Uncharacterized protein</fullName>
    </submittedName>
</protein>
<dbReference type="VEuPathDB" id="FungiDB:H310_03629"/>
<dbReference type="AlphaFoldDB" id="A0A024UK85"/>
<reference evidence="1" key="1">
    <citation type="submission" date="2013-12" db="EMBL/GenBank/DDBJ databases">
        <title>The Genome Sequence of Aphanomyces invadans NJM9701.</title>
        <authorList>
            <consortium name="The Broad Institute Genomics Platform"/>
            <person name="Russ C."/>
            <person name="Tyler B."/>
            <person name="van West P."/>
            <person name="Dieguez-Uribeondo J."/>
            <person name="Young S.K."/>
            <person name="Zeng Q."/>
            <person name="Gargeya S."/>
            <person name="Fitzgerald M."/>
            <person name="Abouelleil A."/>
            <person name="Alvarado L."/>
            <person name="Chapman S.B."/>
            <person name="Gainer-Dewar J."/>
            <person name="Goldberg J."/>
            <person name="Griggs A."/>
            <person name="Gujja S."/>
            <person name="Hansen M."/>
            <person name="Howarth C."/>
            <person name="Imamovic A."/>
            <person name="Ireland A."/>
            <person name="Larimer J."/>
            <person name="McCowan C."/>
            <person name="Murphy C."/>
            <person name="Pearson M."/>
            <person name="Poon T.W."/>
            <person name="Priest M."/>
            <person name="Roberts A."/>
            <person name="Saif S."/>
            <person name="Shea T."/>
            <person name="Sykes S."/>
            <person name="Wortman J."/>
            <person name="Nusbaum C."/>
            <person name="Birren B."/>
        </authorList>
    </citation>
    <scope>NUCLEOTIDE SEQUENCE [LARGE SCALE GENOMIC DNA]</scope>
    <source>
        <strain evidence="1">NJM9701</strain>
    </source>
</reference>
<gene>
    <name evidence="1" type="ORF">H310_03629</name>
</gene>
<dbReference type="GeneID" id="20080679"/>
<evidence type="ECO:0000313" key="1">
    <source>
        <dbReference type="EMBL" id="ETW06013.1"/>
    </source>
</evidence>
<organism evidence="1">
    <name type="scientific">Aphanomyces invadans</name>
    <dbReference type="NCBI Taxonomy" id="157072"/>
    <lineage>
        <taxon>Eukaryota</taxon>
        <taxon>Sar</taxon>
        <taxon>Stramenopiles</taxon>
        <taxon>Oomycota</taxon>
        <taxon>Saprolegniomycetes</taxon>
        <taxon>Saprolegniales</taxon>
        <taxon>Verrucalvaceae</taxon>
        <taxon>Aphanomyces</taxon>
    </lineage>
</organism>